<evidence type="ECO:0000313" key="2">
    <source>
        <dbReference type="Proteomes" id="UP000249130"/>
    </source>
</evidence>
<dbReference type="GO" id="GO:0003677">
    <property type="term" value="F:DNA binding"/>
    <property type="evidence" value="ECO:0007669"/>
    <property type="project" value="InterPro"/>
</dbReference>
<organism evidence="1 2">
    <name type="scientific">Rhodoplanes roseus</name>
    <dbReference type="NCBI Taxonomy" id="29409"/>
    <lineage>
        <taxon>Bacteria</taxon>
        <taxon>Pseudomonadati</taxon>
        <taxon>Pseudomonadota</taxon>
        <taxon>Alphaproteobacteria</taxon>
        <taxon>Hyphomicrobiales</taxon>
        <taxon>Nitrobacteraceae</taxon>
        <taxon>Rhodoplanes</taxon>
    </lineage>
</organism>
<dbReference type="OrthoDB" id="8526323at2"/>
<evidence type="ECO:0000313" key="1">
    <source>
        <dbReference type="EMBL" id="RAI38279.1"/>
    </source>
</evidence>
<reference evidence="1 2" key="1">
    <citation type="submission" date="2017-07" db="EMBL/GenBank/DDBJ databases">
        <title>Draft Genome Sequences of Select Purple Nonsulfur Bacteria.</title>
        <authorList>
            <person name="Lasarre B."/>
            <person name="Mckinlay J.B."/>
        </authorList>
    </citation>
    <scope>NUCLEOTIDE SEQUENCE [LARGE SCALE GENOMIC DNA]</scope>
    <source>
        <strain evidence="1 2">DSM 5909</strain>
    </source>
</reference>
<dbReference type="SUPFAM" id="SSF47413">
    <property type="entry name" value="lambda repressor-like DNA-binding domains"/>
    <property type="match status" value="1"/>
</dbReference>
<dbReference type="CDD" id="cd00093">
    <property type="entry name" value="HTH_XRE"/>
    <property type="match status" value="1"/>
</dbReference>
<keyword evidence="2" id="KW-1185">Reference proteome</keyword>
<dbReference type="InterPro" id="IPR001387">
    <property type="entry name" value="Cro/C1-type_HTH"/>
</dbReference>
<dbReference type="RefSeq" id="WP_111422458.1">
    <property type="nucleotide sequence ID" value="NZ_NPEX01000373.1"/>
</dbReference>
<dbReference type="Gene3D" id="1.10.260.40">
    <property type="entry name" value="lambda repressor-like DNA-binding domains"/>
    <property type="match status" value="1"/>
</dbReference>
<dbReference type="AlphaFoldDB" id="A0A327KHP8"/>
<gene>
    <name evidence="1" type="ORF">CH341_28170</name>
</gene>
<dbReference type="InterPro" id="IPR010982">
    <property type="entry name" value="Lambda_DNA-bd_dom_sf"/>
</dbReference>
<dbReference type="Proteomes" id="UP000249130">
    <property type="component" value="Unassembled WGS sequence"/>
</dbReference>
<sequence>MSRDALKRACDVVGGQKPLAERIGTSQSMVWYWLERAKRGVPAEYVLAIERETGVPRHELRPDIFAGRSSARRRAAQSAAS</sequence>
<dbReference type="Pfam" id="PF15943">
    <property type="entry name" value="YdaS_toxin"/>
    <property type="match status" value="1"/>
</dbReference>
<name>A0A327KHP8_9BRAD</name>
<comment type="caution">
    <text evidence="1">The sequence shown here is derived from an EMBL/GenBank/DDBJ whole genome shotgun (WGS) entry which is preliminary data.</text>
</comment>
<protein>
    <recommendedName>
        <fullName evidence="3">Helix-turn-helix domain-containing protein</fullName>
    </recommendedName>
</protein>
<dbReference type="InterPro" id="IPR031856">
    <property type="entry name" value="YdaS_toxin-like"/>
</dbReference>
<proteinExistence type="predicted"/>
<accession>A0A327KHP8</accession>
<dbReference type="EMBL" id="NPEX01000373">
    <property type="protein sequence ID" value="RAI38279.1"/>
    <property type="molecule type" value="Genomic_DNA"/>
</dbReference>
<evidence type="ECO:0008006" key="3">
    <source>
        <dbReference type="Google" id="ProtNLM"/>
    </source>
</evidence>